<comment type="caution">
    <text evidence="3">The sequence shown here is derived from an EMBL/GenBank/DDBJ whole genome shotgun (WGS) entry which is preliminary data.</text>
</comment>
<dbReference type="Gene3D" id="1.20.144.10">
    <property type="entry name" value="Phosphatidic acid phosphatase type 2/haloperoxidase"/>
    <property type="match status" value="2"/>
</dbReference>
<dbReference type="Pfam" id="PF01569">
    <property type="entry name" value="PAP2"/>
    <property type="match status" value="1"/>
</dbReference>
<dbReference type="OrthoDB" id="9789113at2"/>
<name>A0A0R1MUR3_9LACO</name>
<dbReference type="STRING" id="1423792.FD09_GL000528"/>
<dbReference type="RefSeq" id="WP_057821232.1">
    <property type="nucleotide sequence ID" value="NZ_AZEC01000010.1"/>
</dbReference>
<dbReference type="AlphaFoldDB" id="A0A0R1MUR3"/>
<feature type="transmembrane region" description="Helical" evidence="1">
    <location>
        <begin position="126"/>
        <end position="146"/>
    </location>
</feature>
<keyword evidence="4" id="KW-1185">Reference proteome</keyword>
<reference evidence="3 4" key="1">
    <citation type="journal article" date="2015" name="Genome Announc.">
        <title>Expanding the biotechnology potential of lactobacilli through comparative genomics of 213 strains and associated genera.</title>
        <authorList>
            <person name="Sun Z."/>
            <person name="Harris H.M."/>
            <person name="McCann A."/>
            <person name="Guo C."/>
            <person name="Argimon S."/>
            <person name="Zhang W."/>
            <person name="Yang X."/>
            <person name="Jeffery I.B."/>
            <person name="Cooney J.C."/>
            <person name="Kagawa T.F."/>
            <person name="Liu W."/>
            <person name="Song Y."/>
            <person name="Salvetti E."/>
            <person name="Wrobel A."/>
            <person name="Rasinkangas P."/>
            <person name="Parkhill J."/>
            <person name="Rea M.C."/>
            <person name="O'Sullivan O."/>
            <person name="Ritari J."/>
            <person name="Douillard F.P."/>
            <person name="Paul Ross R."/>
            <person name="Yang R."/>
            <person name="Briner A.E."/>
            <person name="Felis G.E."/>
            <person name="de Vos W.M."/>
            <person name="Barrangou R."/>
            <person name="Klaenhammer T.R."/>
            <person name="Caufield P.W."/>
            <person name="Cui Y."/>
            <person name="Zhang H."/>
            <person name="O'Toole P.W."/>
        </authorList>
    </citation>
    <scope>NUCLEOTIDE SEQUENCE [LARGE SCALE GENOMIC DNA]</scope>
    <source>
        <strain evidence="3 4">DSM 12744</strain>
    </source>
</reference>
<dbReference type="Proteomes" id="UP000051330">
    <property type="component" value="Unassembled WGS sequence"/>
</dbReference>
<keyword evidence="1" id="KW-0812">Transmembrane</keyword>
<feature type="transmembrane region" description="Helical" evidence="1">
    <location>
        <begin position="85"/>
        <end position="106"/>
    </location>
</feature>
<evidence type="ECO:0000256" key="1">
    <source>
        <dbReference type="SAM" id="Phobius"/>
    </source>
</evidence>
<dbReference type="InterPro" id="IPR036938">
    <property type="entry name" value="PAP2/HPO_sf"/>
</dbReference>
<dbReference type="SUPFAM" id="SSF48317">
    <property type="entry name" value="Acid phosphatase/Vanadium-dependent haloperoxidase"/>
    <property type="match status" value="1"/>
</dbReference>
<dbReference type="PATRIC" id="fig|1423792.3.peg.537"/>
<feature type="transmembrane region" description="Helical" evidence="1">
    <location>
        <begin position="177"/>
        <end position="195"/>
    </location>
</feature>
<keyword evidence="1" id="KW-1133">Transmembrane helix</keyword>
<dbReference type="PANTHER" id="PTHR14969">
    <property type="entry name" value="SPHINGOSINE-1-PHOSPHATE PHOSPHOHYDROLASE"/>
    <property type="match status" value="1"/>
</dbReference>
<dbReference type="SMART" id="SM00014">
    <property type="entry name" value="acidPPc"/>
    <property type="match status" value="1"/>
</dbReference>
<feature type="transmembrane region" description="Helical" evidence="1">
    <location>
        <begin position="153"/>
        <end position="171"/>
    </location>
</feature>
<feature type="transmembrane region" description="Helical" evidence="1">
    <location>
        <begin position="52"/>
        <end position="78"/>
    </location>
</feature>
<dbReference type="EMBL" id="AZEC01000010">
    <property type="protein sequence ID" value="KRL11920.1"/>
    <property type="molecule type" value="Genomic_DNA"/>
</dbReference>
<keyword evidence="1" id="KW-0472">Membrane</keyword>
<gene>
    <name evidence="3" type="ORF">FD09_GL000528</name>
</gene>
<dbReference type="PANTHER" id="PTHR14969:SF13">
    <property type="entry name" value="AT30094P"/>
    <property type="match status" value="1"/>
</dbReference>
<evidence type="ECO:0000313" key="4">
    <source>
        <dbReference type="Proteomes" id="UP000051330"/>
    </source>
</evidence>
<evidence type="ECO:0000313" key="3">
    <source>
        <dbReference type="EMBL" id="KRL11920.1"/>
    </source>
</evidence>
<sequence>MQTKRKLIGGGVLMTLFGALAVSVGIRAQWVQIIDVQTKSAFSTLISSRNTTVFRMIAFLGSPLIVLIATGLLCIFLWPQDRHASLVIGLIQLGGSGLVEVCKYIVQRPRPTHQLIADTGFSFPSGHTFCTTILILSLLFVFLPRIQDQEIRLAWTLVGILWIGLVAFSRVYLGDHYATDVLGSVLLASGFWLVVRSQENKLILLSQHFLPQVAHERSR</sequence>
<organism evidence="3 4">
    <name type="scientific">Schleiferilactobacillus perolens DSM 12744</name>
    <dbReference type="NCBI Taxonomy" id="1423792"/>
    <lineage>
        <taxon>Bacteria</taxon>
        <taxon>Bacillati</taxon>
        <taxon>Bacillota</taxon>
        <taxon>Bacilli</taxon>
        <taxon>Lactobacillales</taxon>
        <taxon>Lactobacillaceae</taxon>
        <taxon>Schleiferilactobacillus</taxon>
    </lineage>
</organism>
<feature type="domain" description="Phosphatidic acid phosphatase type 2/haloperoxidase" evidence="2">
    <location>
        <begin position="85"/>
        <end position="196"/>
    </location>
</feature>
<protein>
    <submittedName>
        <fullName evidence="3">Phosphatidic acid phosphatase</fullName>
    </submittedName>
</protein>
<dbReference type="InterPro" id="IPR000326">
    <property type="entry name" value="PAP2/HPO"/>
</dbReference>
<evidence type="ECO:0000259" key="2">
    <source>
        <dbReference type="SMART" id="SM00014"/>
    </source>
</evidence>
<proteinExistence type="predicted"/>
<dbReference type="CDD" id="cd03392">
    <property type="entry name" value="PAP2_like_2"/>
    <property type="match status" value="1"/>
</dbReference>
<accession>A0A0R1MUR3</accession>